<proteinExistence type="inferred from homology"/>
<evidence type="ECO:0000256" key="6">
    <source>
        <dbReference type="ARBA" id="ARBA00023002"/>
    </source>
</evidence>
<evidence type="ECO:0000256" key="3">
    <source>
        <dbReference type="ARBA" id="ARBA00022692"/>
    </source>
</evidence>
<feature type="transmembrane region" description="Helical" evidence="10">
    <location>
        <begin position="9"/>
        <end position="31"/>
    </location>
</feature>
<keyword evidence="9" id="KW-0676">Redox-active center</keyword>
<evidence type="ECO:0000313" key="12">
    <source>
        <dbReference type="EMBL" id="UPL15933.1"/>
    </source>
</evidence>
<dbReference type="RefSeq" id="WP_247631995.1">
    <property type="nucleotide sequence ID" value="NZ_CP078077.1"/>
</dbReference>
<keyword evidence="8" id="KW-1015">Disulfide bond</keyword>
<name>A0ABY4ITA8_9MICO</name>
<evidence type="ECO:0000256" key="7">
    <source>
        <dbReference type="ARBA" id="ARBA00023136"/>
    </source>
</evidence>
<feature type="transmembrane region" description="Helical" evidence="10">
    <location>
        <begin position="124"/>
        <end position="147"/>
    </location>
</feature>
<gene>
    <name evidence="12" type="ORF">KV396_16290</name>
</gene>
<feature type="domain" description="Vitamin K epoxide reductase" evidence="11">
    <location>
        <begin position="8"/>
        <end position="149"/>
    </location>
</feature>
<evidence type="ECO:0000256" key="5">
    <source>
        <dbReference type="ARBA" id="ARBA00022989"/>
    </source>
</evidence>
<keyword evidence="6" id="KW-0560">Oxidoreductase</keyword>
<evidence type="ECO:0000259" key="11">
    <source>
        <dbReference type="SMART" id="SM00756"/>
    </source>
</evidence>
<dbReference type="InterPro" id="IPR012932">
    <property type="entry name" value="VKOR"/>
</dbReference>
<keyword evidence="4" id="KW-0874">Quinone</keyword>
<keyword evidence="13" id="KW-1185">Reference proteome</keyword>
<evidence type="ECO:0000256" key="2">
    <source>
        <dbReference type="ARBA" id="ARBA00006214"/>
    </source>
</evidence>
<evidence type="ECO:0000256" key="8">
    <source>
        <dbReference type="ARBA" id="ARBA00023157"/>
    </source>
</evidence>
<evidence type="ECO:0000256" key="9">
    <source>
        <dbReference type="ARBA" id="ARBA00023284"/>
    </source>
</evidence>
<reference evidence="12 13" key="1">
    <citation type="submission" date="2021-06" db="EMBL/GenBank/DDBJ databases">
        <title>Genome-based taxonomic framework of Microbacterium strains isolated from marine environment, the description of four new species and reclassification of four preexisting species.</title>
        <authorList>
            <person name="Lee S.D."/>
            <person name="Kim S.-M."/>
            <person name="Byeon Y.-S."/>
            <person name="Yang H.L."/>
            <person name="Kim I.S."/>
        </authorList>
    </citation>
    <scope>NUCLEOTIDE SEQUENCE [LARGE SCALE GENOMIC DNA]</scope>
    <source>
        <strain evidence="12 13">SSW1-36</strain>
    </source>
</reference>
<feature type="transmembrane region" description="Helical" evidence="10">
    <location>
        <begin position="72"/>
        <end position="90"/>
    </location>
</feature>
<keyword evidence="7 10" id="KW-0472">Membrane</keyword>
<evidence type="ECO:0000256" key="1">
    <source>
        <dbReference type="ARBA" id="ARBA00004141"/>
    </source>
</evidence>
<sequence>MSEQRTRPVIFAVWLIIASVIGWFAAFQLTVEKFVLLADPDAALSCDLSAFIQCGKNLESWQGSVFGFPNPILGLTGWMAPLVVGVAILAGARFPRWFWALFGVGITFAFGFVCWLISQSIYDLIVLCPWCMVTWAVTIPTFFATMLHLTRNGTFTRHEGAQQRADKLMAWVPLATVIAYAIIVLMAQTKGIDFLGEMVRIITGG</sequence>
<dbReference type="EMBL" id="CP078077">
    <property type="protein sequence ID" value="UPL15933.1"/>
    <property type="molecule type" value="Genomic_DNA"/>
</dbReference>
<comment type="similarity">
    <text evidence="2">Belongs to the VKOR family.</text>
</comment>
<feature type="transmembrane region" description="Helical" evidence="10">
    <location>
        <begin position="97"/>
        <end position="118"/>
    </location>
</feature>
<protein>
    <submittedName>
        <fullName evidence="12">Vitamin K epoxide reductase family protein</fullName>
    </submittedName>
</protein>
<keyword evidence="5 10" id="KW-1133">Transmembrane helix</keyword>
<dbReference type="Pfam" id="PF07884">
    <property type="entry name" value="VKOR"/>
    <property type="match status" value="1"/>
</dbReference>
<keyword evidence="3 10" id="KW-0812">Transmembrane</keyword>
<dbReference type="Gene3D" id="1.20.1440.130">
    <property type="entry name" value="VKOR domain"/>
    <property type="match status" value="1"/>
</dbReference>
<dbReference type="InterPro" id="IPR038354">
    <property type="entry name" value="VKOR_sf"/>
</dbReference>
<evidence type="ECO:0000256" key="10">
    <source>
        <dbReference type="SAM" id="Phobius"/>
    </source>
</evidence>
<dbReference type="Proteomes" id="UP000831963">
    <property type="component" value="Chromosome"/>
</dbReference>
<dbReference type="InterPro" id="IPR041714">
    <property type="entry name" value="VKOR_Actinobacteria"/>
</dbReference>
<dbReference type="SMART" id="SM00756">
    <property type="entry name" value="VKc"/>
    <property type="match status" value="1"/>
</dbReference>
<feature type="transmembrane region" description="Helical" evidence="10">
    <location>
        <begin position="168"/>
        <end position="188"/>
    </location>
</feature>
<accession>A0ABY4ITA8</accession>
<organism evidence="12 13">
    <name type="scientific">Microbacterium galbinum</name>
    <dbReference type="NCBI Taxonomy" id="2851646"/>
    <lineage>
        <taxon>Bacteria</taxon>
        <taxon>Bacillati</taxon>
        <taxon>Actinomycetota</taxon>
        <taxon>Actinomycetes</taxon>
        <taxon>Micrococcales</taxon>
        <taxon>Microbacteriaceae</taxon>
        <taxon>Microbacterium</taxon>
    </lineage>
</organism>
<evidence type="ECO:0000313" key="13">
    <source>
        <dbReference type="Proteomes" id="UP000831963"/>
    </source>
</evidence>
<evidence type="ECO:0000256" key="4">
    <source>
        <dbReference type="ARBA" id="ARBA00022719"/>
    </source>
</evidence>
<comment type="subcellular location">
    <subcellularLocation>
        <location evidence="1">Membrane</location>
        <topology evidence="1">Multi-pass membrane protein</topology>
    </subcellularLocation>
</comment>
<dbReference type="CDD" id="cd12922">
    <property type="entry name" value="VKOR_5"/>
    <property type="match status" value="1"/>
</dbReference>